<accession>A0A1D7U9Q0</accession>
<keyword evidence="6" id="KW-1185">Reference proteome</keyword>
<comment type="similarity">
    <text evidence="3">Belongs to the flavoredoxin family.</text>
</comment>
<dbReference type="AlphaFoldDB" id="A0A1D7U9Q0"/>
<protein>
    <submittedName>
        <fullName evidence="5">Flavin reductase</fullName>
    </submittedName>
</protein>
<name>A0A1D7U9Q0_9HYPH</name>
<evidence type="ECO:0000313" key="5">
    <source>
        <dbReference type="EMBL" id="AOO84079.1"/>
    </source>
</evidence>
<dbReference type="Proteomes" id="UP000094969">
    <property type="component" value="Chromosome"/>
</dbReference>
<evidence type="ECO:0000256" key="2">
    <source>
        <dbReference type="ARBA" id="ARBA00022630"/>
    </source>
</evidence>
<dbReference type="PANTHER" id="PTHR43567:SF1">
    <property type="entry name" value="FLAVOREDOXIN"/>
    <property type="match status" value="1"/>
</dbReference>
<dbReference type="SMART" id="SM00903">
    <property type="entry name" value="Flavin_Reduct"/>
    <property type="match status" value="1"/>
</dbReference>
<sequence>MKRHAKRDYPLMDIRRHLETGPIVLVSSAWRGKTNIMTMGWHMMLQFTPALFGGYIWTGNHSYEMIRQSRQCVINVPTVDLIDTIVAIGNSSGSEIDKFKEFDLSAGQAERVKAPLIDECYASFECELADDTLVPDKGLFIWQVVKAHVAPSPKNPKTVHYRGDGEFMVAGPSLSRRGSFKPEML</sequence>
<dbReference type="EMBL" id="CP017147">
    <property type="protein sequence ID" value="AOO84079.1"/>
    <property type="molecule type" value="Genomic_DNA"/>
</dbReference>
<organism evidence="5 6">
    <name type="scientific">Bosea vaviloviae</name>
    <dbReference type="NCBI Taxonomy" id="1526658"/>
    <lineage>
        <taxon>Bacteria</taxon>
        <taxon>Pseudomonadati</taxon>
        <taxon>Pseudomonadota</taxon>
        <taxon>Alphaproteobacteria</taxon>
        <taxon>Hyphomicrobiales</taxon>
        <taxon>Boseaceae</taxon>
        <taxon>Bosea</taxon>
    </lineage>
</organism>
<evidence type="ECO:0000256" key="3">
    <source>
        <dbReference type="ARBA" id="ARBA00038054"/>
    </source>
</evidence>
<evidence type="ECO:0000313" key="6">
    <source>
        <dbReference type="Proteomes" id="UP000094969"/>
    </source>
</evidence>
<dbReference type="SUPFAM" id="SSF50475">
    <property type="entry name" value="FMN-binding split barrel"/>
    <property type="match status" value="1"/>
</dbReference>
<gene>
    <name evidence="5" type="ORF">BHK69_01420</name>
</gene>
<dbReference type="Gene3D" id="2.30.110.10">
    <property type="entry name" value="Electron Transport, Fmn-binding Protein, Chain A"/>
    <property type="match status" value="1"/>
</dbReference>
<dbReference type="Pfam" id="PF01613">
    <property type="entry name" value="Flavin_Reduct"/>
    <property type="match status" value="1"/>
</dbReference>
<dbReference type="STRING" id="1526658.BHK69_01420"/>
<evidence type="ECO:0000259" key="4">
    <source>
        <dbReference type="SMART" id="SM00903"/>
    </source>
</evidence>
<dbReference type="OrthoDB" id="9792436at2"/>
<keyword evidence="2" id="KW-0285">Flavoprotein</keyword>
<dbReference type="KEGG" id="bvv:BHK69_01420"/>
<dbReference type="RefSeq" id="WP_069693270.1">
    <property type="nucleotide sequence ID" value="NZ_CP017147.1"/>
</dbReference>
<dbReference type="InterPro" id="IPR052174">
    <property type="entry name" value="Flavoredoxin"/>
</dbReference>
<proteinExistence type="inferred from homology"/>
<dbReference type="InterPro" id="IPR012349">
    <property type="entry name" value="Split_barrel_FMN-bd"/>
</dbReference>
<feature type="domain" description="Flavin reductase like" evidence="4">
    <location>
        <begin position="16"/>
        <end position="168"/>
    </location>
</feature>
<evidence type="ECO:0000256" key="1">
    <source>
        <dbReference type="ARBA" id="ARBA00001917"/>
    </source>
</evidence>
<dbReference type="InterPro" id="IPR002563">
    <property type="entry name" value="Flavin_Rdtase-like_dom"/>
</dbReference>
<dbReference type="GO" id="GO:0016646">
    <property type="term" value="F:oxidoreductase activity, acting on the CH-NH group of donors, NAD or NADP as acceptor"/>
    <property type="evidence" value="ECO:0007669"/>
    <property type="project" value="UniProtKB-ARBA"/>
</dbReference>
<reference evidence="5 6" key="1">
    <citation type="journal article" date="2015" name="Antonie Van Leeuwenhoek">
        <title>Bosea vaviloviae sp. nov., a new species of slow-growing rhizobia isolated from nodules of the relict species Vavilovia formosa (Stev.) Fed.</title>
        <authorList>
            <person name="Safronova V.I."/>
            <person name="Kuznetsova I.G."/>
            <person name="Sazanova A.L."/>
            <person name="Kimeklis A.K."/>
            <person name="Belimov A.A."/>
            <person name="Andronov E.E."/>
            <person name="Pinaev A.G."/>
            <person name="Chizhevskaya E.P."/>
            <person name="Pukhaev A.R."/>
            <person name="Popov K.P."/>
            <person name="Willems A."/>
            <person name="Tikhonovich I.A."/>
        </authorList>
    </citation>
    <scope>NUCLEOTIDE SEQUENCE [LARGE SCALE GENOMIC DNA]</scope>
    <source>
        <strain evidence="5 6">Vaf18</strain>
    </source>
</reference>
<comment type="cofactor">
    <cofactor evidence="1">
        <name>FMN</name>
        <dbReference type="ChEBI" id="CHEBI:58210"/>
    </cofactor>
</comment>
<dbReference type="GO" id="GO:0010181">
    <property type="term" value="F:FMN binding"/>
    <property type="evidence" value="ECO:0007669"/>
    <property type="project" value="InterPro"/>
</dbReference>
<dbReference type="PANTHER" id="PTHR43567">
    <property type="entry name" value="FLAVOREDOXIN-RELATED-RELATED"/>
    <property type="match status" value="1"/>
</dbReference>